<dbReference type="UniPathway" id="UPA00358">
    <property type="reaction ID" value="UER00476"/>
</dbReference>
<evidence type="ECO:0000256" key="1">
    <source>
        <dbReference type="ARBA" id="ARBA00022679"/>
    </source>
</evidence>
<comment type="caution">
    <text evidence="5">The sequence shown here is derived from an EMBL/GenBank/DDBJ whole genome shotgun (WGS) entry which is preliminary data.</text>
</comment>
<dbReference type="SUPFAM" id="SSF53448">
    <property type="entry name" value="Nucleotide-diphospho-sugar transferases"/>
    <property type="match status" value="1"/>
</dbReference>
<evidence type="ECO:0000256" key="3">
    <source>
        <dbReference type="ARBA" id="ARBA00022985"/>
    </source>
</evidence>
<dbReference type="GO" id="GO:0005829">
    <property type="term" value="C:cytosol"/>
    <property type="evidence" value="ECO:0007669"/>
    <property type="project" value="TreeGrafter"/>
</dbReference>
<gene>
    <name evidence="4" type="primary">kdsB</name>
    <name evidence="5" type="ORF">ABR82_07815</name>
</gene>
<protein>
    <recommendedName>
        <fullName evidence="4">3-deoxy-manno-octulosonate cytidylyltransferase</fullName>
        <ecNumber evidence="4">2.7.7.38</ecNumber>
    </recommendedName>
    <alternativeName>
        <fullName evidence="4">CMP-2-keto-3-deoxyoctulosonic acid synthase</fullName>
        <shortName evidence="4">CKS</shortName>
        <shortName evidence="4">CMP-KDO synthase</shortName>
    </alternativeName>
</protein>
<dbReference type="InterPro" id="IPR029044">
    <property type="entry name" value="Nucleotide-diphossugar_trans"/>
</dbReference>
<proteinExistence type="inferred from homology"/>
<comment type="subcellular location">
    <subcellularLocation>
        <location evidence="4">Cytoplasm</location>
    </subcellularLocation>
</comment>
<name>A0A0R2RRI4_9BACT</name>
<keyword evidence="3 4" id="KW-0448">Lipopolysaccharide biosynthesis</keyword>
<evidence type="ECO:0000256" key="4">
    <source>
        <dbReference type="HAMAP-Rule" id="MF_00057"/>
    </source>
</evidence>
<dbReference type="NCBIfam" id="NF003952">
    <property type="entry name" value="PRK05450.1-5"/>
    <property type="match status" value="1"/>
</dbReference>
<dbReference type="CDD" id="cd02517">
    <property type="entry name" value="CMP-KDO-Synthetase"/>
    <property type="match status" value="1"/>
</dbReference>
<dbReference type="GO" id="GO:0033468">
    <property type="term" value="P:CMP-keto-3-deoxy-D-manno-octulosonic acid biosynthetic process"/>
    <property type="evidence" value="ECO:0007669"/>
    <property type="project" value="UniProtKB-UniRule"/>
</dbReference>
<keyword evidence="1 4" id="KW-0808">Transferase</keyword>
<dbReference type="EC" id="2.7.7.38" evidence="4"/>
<comment type="catalytic activity">
    <reaction evidence="4">
        <text>3-deoxy-alpha-D-manno-oct-2-ulosonate + CTP = CMP-3-deoxy-beta-D-manno-octulosonate + diphosphate</text>
        <dbReference type="Rhea" id="RHEA:23448"/>
        <dbReference type="ChEBI" id="CHEBI:33019"/>
        <dbReference type="ChEBI" id="CHEBI:37563"/>
        <dbReference type="ChEBI" id="CHEBI:85986"/>
        <dbReference type="ChEBI" id="CHEBI:85987"/>
        <dbReference type="EC" id="2.7.7.38"/>
    </reaction>
</comment>
<comment type="function">
    <text evidence="4">Activates KDO (a required 8-carbon sugar) for incorporation into bacterial lipopolysaccharide in Gram-negative bacteria.</text>
</comment>
<dbReference type="NCBIfam" id="TIGR00466">
    <property type="entry name" value="kdsB"/>
    <property type="match status" value="1"/>
</dbReference>
<organism evidence="5 6">
    <name type="scientific">Verrucomicrobia subdivision 6 bacterium BACL9 MAG-120507-bin52</name>
    <dbReference type="NCBI Taxonomy" id="1655590"/>
    <lineage>
        <taxon>Bacteria</taxon>
        <taxon>Pseudomonadati</taxon>
        <taxon>Verrucomicrobiota</taxon>
        <taxon>Verrucomicrobiia</taxon>
        <taxon>Verrucomicrobiales</taxon>
        <taxon>Verrucomicrobia subdivision 6</taxon>
    </lineage>
</organism>
<evidence type="ECO:0000313" key="6">
    <source>
        <dbReference type="Proteomes" id="UP000051269"/>
    </source>
</evidence>
<keyword evidence="2 4" id="KW-0548">Nucleotidyltransferase</keyword>
<dbReference type="EMBL" id="LIBO01000033">
    <property type="protein sequence ID" value="KRO62794.1"/>
    <property type="molecule type" value="Genomic_DNA"/>
</dbReference>
<dbReference type="AlphaFoldDB" id="A0A0R2RRI4"/>
<dbReference type="NCBIfam" id="NF003950">
    <property type="entry name" value="PRK05450.1-3"/>
    <property type="match status" value="1"/>
</dbReference>
<evidence type="ECO:0000256" key="2">
    <source>
        <dbReference type="ARBA" id="ARBA00022695"/>
    </source>
</evidence>
<dbReference type="Gene3D" id="3.90.550.10">
    <property type="entry name" value="Spore Coat Polysaccharide Biosynthesis Protein SpsA, Chain A"/>
    <property type="match status" value="1"/>
</dbReference>
<accession>A0A0R2RRI4</accession>
<sequence length="245" mass="26869">MHHPRVIAVIPARHASTRFPGKPLALILGKPLLQWVWEGAKESKLIQKIVVATDDSKIAQVATSFGAEVVMTRADHPSGTDRVAEAVANEKADWVLNLQGDEPLIRGALLDQIVQGLGAEFSMATIATPLHDPDDVDRPDIVKVTIDSNGKATSFSRKVSPEEKNRNHFQHVGLYAYRPTTLQQLVLLPPSDGEKRERLEQLRALENGIAIQVLTLNFKFVGVDTPGDVLRAERALADRATTISK</sequence>
<dbReference type="PANTHER" id="PTHR42866">
    <property type="entry name" value="3-DEOXY-MANNO-OCTULOSONATE CYTIDYLYLTRANSFERASE"/>
    <property type="match status" value="1"/>
</dbReference>
<dbReference type="InterPro" id="IPR004528">
    <property type="entry name" value="KdsB"/>
</dbReference>
<evidence type="ECO:0000313" key="5">
    <source>
        <dbReference type="EMBL" id="KRO62794.1"/>
    </source>
</evidence>
<comment type="pathway">
    <text evidence="4">Nucleotide-sugar biosynthesis; CMP-3-deoxy-D-manno-octulosonate biosynthesis; CMP-3-deoxy-D-manno-octulosonate from 3-deoxy-D-manno-octulosonate and CTP: step 1/1.</text>
</comment>
<dbReference type="Proteomes" id="UP000051269">
    <property type="component" value="Unassembled WGS sequence"/>
</dbReference>
<dbReference type="GO" id="GO:0008690">
    <property type="term" value="F:3-deoxy-manno-octulosonate cytidylyltransferase activity"/>
    <property type="evidence" value="ECO:0007669"/>
    <property type="project" value="UniProtKB-UniRule"/>
</dbReference>
<dbReference type="GO" id="GO:0009103">
    <property type="term" value="P:lipopolysaccharide biosynthetic process"/>
    <property type="evidence" value="ECO:0007669"/>
    <property type="project" value="UniProtKB-UniRule"/>
</dbReference>
<comment type="similarity">
    <text evidence="4">Belongs to the KdsB family.</text>
</comment>
<dbReference type="InterPro" id="IPR003329">
    <property type="entry name" value="Cytidylyl_trans"/>
</dbReference>
<dbReference type="HAMAP" id="MF_00057">
    <property type="entry name" value="KdsB"/>
    <property type="match status" value="1"/>
</dbReference>
<dbReference type="PANTHER" id="PTHR42866:SF2">
    <property type="entry name" value="3-DEOXY-MANNO-OCTULOSONATE CYTIDYLYLTRANSFERASE, MITOCHONDRIAL"/>
    <property type="match status" value="1"/>
</dbReference>
<reference evidence="5 6" key="1">
    <citation type="submission" date="2015-10" db="EMBL/GenBank/DDBJ databases">
        <title>Metagenome-Assembled Genomes uncover a global brackish microbiome.</title>
        <authorList>
            <person name="Hugerth L.W."/>
            <person name="Larsson J."/>
            <person name="Alneberg J."/>
            <person name="Lindh M.V."/>
            <person name="Legrand C."/>
            <person name="Pinhassi J."/>
            <person name="Andersson A.F."/>
        </authorList>
    </citation>
    <scope>NUCLEOTIDE SEQUENCE [LARGE SCALE GENOMIC DNA]</scope>
    <source>
        <strain evidence="5">BACL18 MAG-120507-bin52</strain>
    </source>
</reference>
<dbReference type="Pfam" id="PF02348">
    <property type="entry name" value="CTP_transf_3"/>
    <property type="match status" value="1"/>
</dbReference>
<keyword evidence="4" id="KW-0963">Cytoplasm</keyword>